<evidence type="ECO:0000256" key="2">
    <source>
        <dbReference type="ARBA" id="ARBA00006052"/>
    </source>
</evidence>
<dbReference type="NCBIfam" id="NF006822">
    <property type="entry name" value="PRK09344.1-4"/>
    <property type="match status" value="1"/>
</dbReference>
<keyword evidence="8 10" id="KW-0456">Lyase</keyword>
<feature type="binding site" evidence="10">
    <location>
        <position position="220"/>
    </location>
    <ligand>
        <name>Mn(2+)</name>
        <dbReference type="ChEBI" id="CHEBI:29035"/>
    </ligand>
</feature>
<keyword evidence="10" id="KW-0963">Cytoplasm</keyword>
<feature type="binding site" evidence="10">
    <location>
        <position position="285"/>
    </location>
    <ligand>
        <name>ATP</name>
        <dbReference type="ChEBI" id="CHEBI:30616"/>
    </ligand>
</feature>
<feature type="binding site" evidence="10">
    <location>
        <begin position="236"/>
        <end position="244"/>
    </location>
    <ligand>
        <name>ATP</name>
        <dbReference type="ChEBI" id="CHEBI:30616"/>
    </ligand>
</feature>
<keyword evidence="10" id="KW-0479">Metal-binding</keyword>
<evidence type="ECO:0000256" key="4">
    <source>
        <dbReference type="ARBA" id="ARBA00022432"/>
    </source>
</evidence>
<proteinExistence type="inferred from homology"/>
<dbReference type="EC" id="4.1.1.49" evidence="3 10"/>
<dbReference type="PANTHER" id="PTHR30031:SF0">
    <property type="entry name" value="PHOSPHOENOLPYRUVATE CARBOXYKINASE (ATP)"/>
    <property type="match status" value="1"/>
</dbReference>
<name>A0ABU0LEW8_XANAG</name>
<comment type="cofactor">
    <cofactor evidence="10">
        <name>Mn(2+)</name>
        <dbReference type="ChEBI" id="CHEBI:29035"/>
    </cofactor>
    <text evidence="10">Binds 1 Mn(2+) ion per subunit.</text>
</comment>
<evidence type="ECO:0000256" key="7">
    <source>
        <dbReference type="ARBA" id="ARBA00022840"/>
    </source>
</evidence>
<feature type="binding site" evidence="10">
    <location>
        <position position="195"/>
    </location>
    <ligand>
        <name>substrate</name>
    </ligand>
</feature>
<feature type="binding site" evidence="10">
    <location>
        <position position="323"/>
    </location>
    <ligand>
        <name>ATP</name>
        <dbReference type="ChEBI" id="CHEBI:30616"/>
    </ligand>
</feature>
<evidence type="ECO:0000313" key="12">
    <source>
        <dbReference type="Proteomes" id="UP001241747"/>
    </source>
</evidence>
<dbReference type="InterPro" id="IPR001272">
    <property type="entry name" value="PEP_carboxykinase_ATP"/>
</dbReference>
<evidence type="ECO:0000256" key="6">
    <source>
        <dbReference type="ARBA" id="ARBA00022793"/>
    </source>
</evidence>
<comment type="similarity">
    <text evidence="2 10">Belongs to the phosphoenolpyruvate carboxykinase (ATP) family.</text>
</comment>
<keyword evidence="6 10" id="KW-0210">Decarboxylase</keyword>
<feature type="binding site" evidence="10">
    <location>
        <position position="220"/>
    </location>
    <ligand>
        <name>ATP</name>
        <dbReference type="ChEBI" id="CHEBI:30616"/>
    </ligand>
</feature>
<gene>
    <name evidence="10" type="primary">pckA</name>
    <name evidence="11" type="ORF">QOZ94_002464</name>
</gene>
<dbReference type="RefSeq" id="WP_237345535.1">
    <property type="nucleotide sequence ID" value="NZ_JABWGX010000010.1"/>
</dbReference>
<dbReference type="NCBIfam" id="NF006820">
    <property type="entry name" value="PRK09344.1-2"/>
    <property type="match status" value="1"/>
</dbReference>
<accession>A0ABU0LEW8</accession>
<dbReference type="NCBIfam" id="NF006821">
    <property type="entry name" value="PRK09344.1-3"/>
    <property type="match status" value="1"/>
</dbReference>
<evidence type="ECO:0000313" key="11">
    <source>
        <dbReference type="EMBL" id="MDQ0505664.1"/>
    </source>
</evidence>
<comment type="caution">
    <text evidence="11">The sequence shown here is derived from an EMBL/GenBank/DDBJ whole genome shotgun (WGS) entry which is preliminary data.</text>
</comment>
<dbReference type="CDD" id="cd00484">
    <property type="entry name" value="PEPCK_ATP"/>
    <property type="match status" value="1"/>
</dbReference>
<dbReference type="PIRSF" id="PIRSF006294">
    <property type="entry name" value="PEP_crbxkin"/>
    <property type="match status" value="1"/>
</dbReference>
<dbReference type="Gene3D" id="3.90.228.20">
    <property type="match status" value="1"/>
</dbReference>
<keyword evidence="12" id="KW-1185">Reference proteome</keyword>
<feature type="binding site" evidence="10">
    <location>
        <position position="448"/>
    </location>
    <ligand>
        <name>ATP</name>
        <dbReference type="ChEBI" id="CHEBI:30616"/>
    </ligand>
</feature>
<dbReference type="GO" id="GO:0004612">
    <property type="term" value="F:phosphoenolpyruvate carboxykinase (ATP) activity"/>
    <property type="evidence" value="ECO:0007669"/>
    <property type="project" value="UniProtKB-EC"/>
</dbReference>
<dbReference type="Pfam" id="PF01293">
    <property type="entry name" value="PEPCK_ATP"/>
    <property type="match status" value="1"/>
</dbReference>
<feature type="binding site" evidence="10">
    <location>
        <position position="257"/>
    </location>
    <ligand>
        <name>Mn(2+)</name>
        <dbReference type="ChEBI" id="CHEBI:29035"/>
    </ligand>
</feature>
<dbReference type="SUPFAM" id="SSF53795">
    <property type="entry name" value="PEP carboxykinase-like"/>
    <property type="match status" value="1"/>
</dbReference>
<dbReference type="Proteomes" id="UP001241747">
    <property type="component" value="Unassembled WGS sequence"/>
</dbReference>
<comment type="catalytic activity">
    <reaction evidence="9 10">
        <text>oxaloacetate + ATP = phosphoenolpyruvate + ADP + CO2</text>
        <dbReference type="Rhea" id="RHEA:18617"/>
        <dbReference type="ChEBI" id="CHEBI:16452"/>
        <dbReference type="ChEBI" id="CHEBI:16526"/>
        <dbReference type="ChEBI" id="CHEBI:30616"/>
        <dbReference type="ChEBI" id="CHEBI:58702"/>
        <dbReference type="ChEBI" id="CHEBI:456216"/>
        <dbReference type="EC" id="4.1.1.49"/>
    </reaction>
</comment>
<comment type="pathway">
    <text evidence="1 10">Carbohydrate biosynthesis; gluconeogenesis.</text>
</comment>
<dbReference type="Gene3D" id="3.40.449.10">
    <property type="entry name" value="Phosphoenolpyruvate Carboxykinase, domain 1"/>
    <property type="match status" value="1"/>
</dbReference>
<comment type="function">
    <text evidence="10">Involved in the gluconeogenesis. Catalyzes the conversion of oxaloacetate (OAA) to phosphoenolpyruvate (PEP) through direct phosphoryl transfer between the nucleoside triphosphate and OAA.</text>
</comment>
<dbReference type="InterPro" id="IPR008210">
    <property type="entry name" value="PEP_carboxykinase_N"/>
</dbReference>
<evidence type="ECO:0000256" key="3">
    <source>
        <dbReference type="ARBA" id="ARBA00012363"/>
    </source>
</evidence>
<reference evidence="11 12" key="1">
    <citation type="submission" date="2023-07" db="EMBL/GenBank/DDBJ databases">
        <title>Genomic Encyclopedia of Type Strains, Phase IV (KMG-IV): sequencing the most valuable type-strain genomes for metagenomic binning, comparative biology and taxonomic classification.</title>
        <authorList>
            <person name="Goeker M."/>
        </authorList>
    </citation>
    <scope>NUCLEOTIDE SEQUENCE [LARGE SCALE GENOMIC DNA]</scope>
    <source>
        <strain evidence="11 12">DSM 3770</strain>
    </source>
</reference>
<protein>
    <recommendedName>
        <fullName evidence="3 10">Phosphoenolpyruvate carboxykinase (ATP)</fullName>
        <shortName evidence="10">PCK</shortName>
        <shortName evidence="10">PEP carboxykinase</shortName>
        <shortName evidence="10">PEPCK</shortName>
        <ecNumber evidence="3 10">4.1.1.49</ecNumber>
    </recommendedName>
</protein>
<keyword evidence="4 10" id="KW-0312">Gluconeogenesis</keyword>
<dbReference type="PANTHER" id="PTHR30031">
    <property type="entry name" value="PHOSPHOENOLPYRUVATE CARBOXYKINASE ATP"/>
    <property type="match status" value="1"/>
</dbReference>
<comment type="caution">
    <text evidence="10">Lacks conserved residue(s) required for the propagation of feature annotation.</text>
</comment>
<evidence type="ECO:0000256" key="10">
    <source>
        <dbReference type="HAMAP-Rule" id="MF_00453"/>
    </source>
</evidence>
<feature type="binding site" evidence="10">
    <location>
        <position position="323"/>
    </location>
    <ligand>
        <name>substrate</name>
    </ligand>
</feature>
<dbReference type="NCBIfam" id="TIGR00224">
    <property type="entry name" value="pckA"/>
    <property type="match status" value="1"/>
</dbReference>
<comment type="subcellular location">
    <subcellularLocation>
        <location evidence="10">Cytoplasm</location>
    </subcellularLocation>
</comment>
<dbReference type="SUPFAM" id="SSF68923">
    <property type="entry name" value="PEP carboxykinase N-terminal domain"/>
    <property type="match status" value="1"/>
</dbReference>
<keyword evidence="7 10" id="KW-0067">ATP-binding</keyword>
<dbReference type="Gene3D" id="2.170.8.10">
    <property type="entry name" value="Phosphoenolpyruvate Carboxykinase, domain 2"/>
    <property type="match status" value="1"/>
</dbReference>
<evidence type="ECO:0000256" key="5">
    <source>
        <dbReference type="ARBA" id="ARBA00022741"/>
    </source>
</evidence>
<evidence type="ECO:0000256" key="8">
    <source>
        <dbReference type="ARBA" id="ARBA00023239"/>
    </source>
</evidence>
<sequence length="537" mass="58620">MLETGHRNSACGADSFGLKHLTAVHWNLREPQLYEHALERLEGQLSSGGALMAETGAHTGRSPNDKFVVRDGATEDSIWWDNTGAISKAQFEALYQDFLAAAEGKDLYAQDLYGGADPACRIKVRVYTEFAWHSLFIRTMLRRPEQAELDSFVPELTIIDLPSFKADPVRHGVRSETVIAVDFSRGIVLIGNSSYAGEMKKSVFTVLNYLLPDKGIMPMHCSANVGTEGDVCLFFGLSGTGKTTLSADARRTLVGDDEHGWSRDGVFNFEGGCYAKTIRLSAEAEPEIFAASNRFGTVLENVALDPLTRVPDFDDASRTENTRAAYPLDFIPNASATGRAGTPKNIIMLTCDAFGVLPPIARLTPAEAMYHFLSGYTAKVAGTEKGVKDPEATFSTCFGAPFMPRHPSVYGNLLRDLIATHGVDCWLVNTGWTGGKYGVGRRMPIKVTRTLLAGVLDGSLKDADVRTDPYFGFKVPTSVPGIEPHILYPSKTWADKADFDATARRLVAMFRENFGKFEAHVDAAVRDAQPRIGLAAE</sequence>
<evidence type="ECO:0000256" key="1">
    <source>
        <dbReference type="ARBA" id="ARBA00004742"/>
    </source>
</evidence>
<feature type="binding site" evidence="10">
    <location>
        <position position="201"/>
    </location>
    <ligand>
        <name>substrate</name>
    </ligand>
</feature>
<feature type="binding site" evidence="10">
    <location>
        <position position="201"/>
    </location>
    <ligand>
        <name>ATP</name>
        <dbReference type="ChEBI" id="CHEBI:30616"/>
    </ligand>
</feature>
<dbReference type="EMBL" id="JAUSVY010000005">
    <property type="protein sequence ID" value="MDQ0505664.1"/>
    <property type="molecule type" value="Genomic_DNA"/>
</dbReference>
<dbReference type="InterPro" id="IPR013035">
    <property type="entry name" value="PEP_carboxykinase_C"/>
</dbReference>
<feature type="binding site" evidence="10">
    <location>
        <position position="201"/>
    </location>
    <ligand>
        <name>Mn(2+)</name>
        <dbReference type="ChEBI" id="CHEBI:29035"/>
    </ligand>
</feature>
<organism evidence="11 12">
    <name type="scientific">Xanthobacter agilis</name>
    <dbReference type="NCBI Taxonomy" id="47492"/>
    <lineage>
        <taxon>Bacteria</taxon>
        <taxon>Pseudomonadati</taxon>
        <taxon>Pseudomonadota</taxon>
        <taxon>Alphaproteobacteria</taxon>
        <taxon>Hyphomicrobiales</taxon>
        <taxon>Xanthobacteraceae</taxon>
        <taxon>Xanthobacter</taxon>
    </lineage>
</organism>
<keyword evidence="5 10" id="KW-0547">Nucleotide-binding</keyword>
<evidence type="ECO:0000256" key="9">
    <source>
        <dbReference type="ARBA" id="ARBA00047371"/>
    </source>
</evidence>
<dbReference type="HAMAP" id="MF_00453">
    <property type="entry name" value="PEPCK_ATP"/>
    <property type="match status" value="1"/>
</dbReference>
<keyword evidence="10" id="KW-0464">Manganese</keyword>
<feature type="binding site" evidence="10">
    <location>
        <position position="61"/>
    </location>
    <ligand>
        <name>substrate</name>
    </ligand>
</feature>